<evidence type="ECO:0000313" key="2">
    <source>
        <dbReference type="Proteomes" id="UP000320244"/>
    </source>
</evidence>
<keyword evidence="2" id="KW-1185">Reference proteome</keyword>
<evidence type="ECO:0008006" key="3">
    <source>
        <dbReference type="Google" id="ProtNLM"/>
    </source>
</evidence>
<dbReference type="EMBL" id="VCQV01000029">
    <property type="protein sequence ID" value="TWP34349.1"/>
    <property type="molecule type" value="Genomic_DNA"/>
</dbReference>
<gene>
    <name evidence="1" type="ORF">FGL98_18135</name>
</gene>
<accession>A0A563DW60</accession>
<evidence type="ECO:0000313" key="1">
    <source>
        <dbReference type="EMBL" id="TWP34349.1"/>
    </source>
</evidence>
<sequence length="71" mass="8016">MSGIQHRTIADVVPVFGVSTKTIRNYIKQGIIPQPPVVTYGLRDVSVFPDDYIEESKRRLRERRNGTDGDG</sequence>
<dbReference type="InterPro" id="IPR009061">
    <property type="entry name" value="DNA-bd_dom_put_sf"/>
</dbReference>
<comment type="caution">
    <text evidence="1">The sequence shown here is derived from an EMBL/GenBank/DDBJ whole genome shotgun (WGS) entry which is preliminary data.</text>
</comment>
<dbReference type="Proteomes" id="UP000320244">
    <property type="component" value="Unassembled WGS sequence"/>
</dbReference>
<dbReference type="SUPFAM" id="SSF46955">
    <property type="entry name" value="Putative DNA-binding domain"/>
    <property type="match status" value="1"/>
</dbReference>
<organism evidence="1 2">
    <name type="scientific">Leekyejoonella antrihumi</name>
    <dbReference type="NCBI Taxonomy" id="1660198"/>
    <lineage>
        <taxon>Bacteria</taxon>
        <taxon>Bacillati</taxon>
        <taxon>Actinomycetota</taxon>
        <taxon>Actinomycetes</taxon>
        <taxon>Micrococcales</taxon>
        <taxon>Dermacoccaceae</taxon>
        <taxon>Leekyejoonella</taxon>
    </lineage>
</organism>
<dbReference type="OrthoDB" id="5198511at2"/>
<dbReference type="RefSeq" id="WP_146319075.1">
    <property type="nucleotide sequence ID" value="NZ_VCQV01000029.1"/>
</dbReference>
<dbReference type="AlphaFoldDB" id="A0A563DW60"/>
<proteinExistence type="predicted"/>
<protein>
    <recommendedName>
        <fullName evidence="3">MerR family transcriptional regulator</fullName>
    </recommendedName>
</protein>
<reference evidence="1 2" key="2">
    <citation type="submission" date="2019-08" db="EMBL/GenBank/DDBJ databases">
        <title>Jejuicoccus antrihumi gen. nov., sp. nov., a new member of the family Dermacoccaceae isolated from a cave.</title>
        <authorList>
            <person name="Schumann P."/>
            <person name="Kim I.S."/>
        </authorList>
    </citation>
    <scope>NUCLEOTIDE SEQUENCE [LARGE SCALE GENOMIC DNA]</scope>
    <source>
        <strain evidence="1 2">C5-26</strain>
    </source>
</reference>
<reference evidence="1 2" key="1">
    <citation type="submission" date="2019-05" db="EMBL/GenBank/DDBJ databases">
        <authorList>
            <person name="Lee S.D."/>
        </authorList>
    </citation>
    <scope>NUCLEOTIDE SEQUENCE [LARGE SCALE GENOMIC DNA]</scope>
    <source>
        <strain evidence="1 2">C5-26</strain>
    </source>
</reference>
<name>A0A563DW60_9MICO</name>